<keyword evidence="2" id="KW-1185">Reference proteome</keyword>
<protein>
    <submittedName>
        <fullName evidence="1">Uncharacterized protein</fullName>
    </submittedName>
</protein>
<comment type="caution">
    <text evidence="1">The sequence shown here is derived from an EMBL/GenBank/DDBJ whole genome shotgun (WGS) entry which is preliminary data.</text>
</comment>
<evidence type="ECO:0000313" key="1">
    <source>
        <dbReference type="EMBL" id="MEQ2219201.1"/>
    </source>
</evidence>
<proteinExistence type="predicted"/>
<dbReference type="Proteomes" id="UP001434883">
    <property type="component" value="Unassembled WGS sequence"/>
</dbReference>
<evidence type="ECO:0000313" key="2">
    <source>
        <dbReference type="Proteomes" id="UP001434883"/>
    </source>
</evidence>
<sequence length="136" mass="14998">MRRTLQAAHSITAGSGLSFIPFSVPSSETQQSAVLTCVWTKMSDELLRWIGLVLSTGNVPFKDLLFGLSESSLTVLDFISWPHEYMIQPSELDRLTKLEPLLGFCLDHLRNVATFKTFVTQMCSITEGPVGATMAS</sequence>
<reference evidence="1 2" key="1">
    <citation type="submission" date="2021-06" db="EMBL/GenBank/DDBJ databases">
        <authorList>
            <person name="Palmer J.M."/>
        </authorList>
    </citation>
    <scope>NUCLEOTIDE SEQUENCE [LARGE SCALE GENOMIC DNA]</scope>
    <source>
        <strain evidence="1 2">XC_2019</strain>
        <tissue evidence="1">Muscle</tissue>
    </source>
</reference>
<accession>A0ABV0SH81</accession>
<gene>
    <name evidence="1" type="ORF">XENOCAPTIV_014009</name>
</gene>
<dbReference type="EMBL" id="JAHRIN010078533">
    <property type="protein sequence ID" value="MEQ2219201.1"/>
    <property type="molecule type" value="Genomic_DNA"/>
</dbReference>
<organism evidence="1 2">
    <name type="scientific">Xenoophorus captivus</name>
    <dbReference type="NCBI Taxonomy" id="1517983"/>
    <lineage>
        <taxon>Eukaryota</taxon>
        <taxon>Metazoa</taxon>
        <taxon>Chordata</taxon>
        <taxon>Craniata</taxon>
        <taxon>Vertebrata</taxon>
        <taxon>Euteleostomi</taxon>
        <taxon>Actinopterygii</taxon>
        <taxon>Neopterygii</taxon>
        <taxon>Teleostei</taxon>
        <taxon>Neoteleostei</taxon>
        <taxon>Acanthomorphata</taxon>
        <taxon>Ovalentaria</taxon>
        <taxon>Atherinomorphae</taxon>
        <taxon>Cyprinodontiformes</taxon>
        <taxon>Goodeidae</taxon>
        <taxon>Xenoophorus</taxon>
    </lineage>
</organism>
<name>A0ABV0SH81_9TELE</name>